<name>A0ABR6WGE7_9FIRM</name>
<keyword evidence="5" id="KW-1185">Reference proteome</keyword>
<organism evidence="4 5">
    <name type="scientific">Acetobacterium tundrae</name>
    <dbReference type="NCBI Taxonomy" id="132932"/>
    <lineage>
        <taxon>Bacteria</taxon>
        <taxon>Bacillati</taxon>
        <taxon>Bacillota</taxon>
        <taxon>Clostridia</taxon>
        <taxon>Eubacteriales</taxon>
        <taxon>Eubacteriaceae</taxon>
        <taxon>Acetobacterium</taxon>
    </lineage>
</organism>
<dbReference type="Gene3D" id="3.30.420.40">
    <property type="match status" value="1"/>
</dbReference>
<dbReference type="Pfam" id="PF02541">
    <property type="entry name" value="Ppx-GppA"/>
    <property type="match status" value="1"/>
</dbReference>
<dbReference type="InterPro" id="IPR043129">
    <property type="entry name" value="ATPase_NBD"/>
</dbReference>
<dbReference type="Gene3D" id="3.30.420.150">
    <property type="entry name" value="Exopolyphosphatase. Domain 2"/>
    <property type="match status" value="1"/>
</dbReference>
<dbReference type="PANTHER" id="PTHR30005:SF0">
    <property type="entry name" value="RETROGRADE REGULATION PROTEIN 2"/>
    <property type="match status" value="1"/>
</dbReference>
<evidence type="ECO:0000313" key="5">
    <source>
        <dbReference type="Proteomes" id="UP000653358"/>
    </source>
</evidence>
<dbReference type="Proteomes" id="UP000653358">
    <property type="component" value="Unassembled WGS sequence"/>
</dbReference>
<dbReference type="Gene3D" id="1.10.3210.10">
    <property type="entry name" value="Hypothetical protein af1432"/>
    <property type="match status" value="1"/>
</dbReference>
<dbReference type="InterPro" id="IPR003695">
    <property type="entry name" value="Ppx_GppA_N"/>
</dbReference>
<dbReference type="PANTHER" id="PTHR30005">
    <property type="entry name" value="EXOPOLYPHOSPHATASE"/>
    <property type="match status" value="1"/>
</dbReference>
<dbReference type="InterPro" id="IPR050273">
    <property type="entry name" value="GppA/Ppx_hydrolase"/>
</dbReference>
<dbReference type="SUPFAM" id="SSF109604">
    <property type="entry name" value="HD-domain/PDEase-like"/>
    <property type="match status" value="1"/>
</dbReference>
<dbReference type="InterPro" id="IPR048950">
    <property type="entry name" value="Ppx_GppA_C"/>
</dbReference>
<accession>A0ABR6WGE7</accession>
<protein>
    <submittedName>
        <fullName evidence="4">Exopolyphosphatase</fullName>
    </submittedName>
</protein>
<comment type="similarity">
    <text evidence="1">Belongs to the GppA/Ppx family.</text>
</comment>
<comment type="caution">
    <text evidence="4">The sequence shown here is derived from an EMBL/GenBank/DDBJ whole genome shotgun (WGS) entry which is preliminary data.</text>
</comment>
<feature type="domain" description="Ppx/GppA phosphatase N-terminal" evidence="2">
    <location>
        <begin position="36"/>
        <end position="271"/>
    </location>
</feature>
<evidence type="ECO:0000259" key="3">
    <source>
        <dbReference type="Pfam" id="PF21447"/>
    </source>
</evidence>
<evidence type="ECO:0000313" key="4">
    <source>
        <dbReference type="EMBL" id="MBC3795579.1"/>
    </source>
</evidence>
<proteinExistence type="inferred from homology"/>
<dbReference type="EMBL" id="WJBB01000001">
    <property type="protein sequence ID" value="MBC3795579.1"/>
    <property type="molecule type" value="Genomic_DNA"/>
</dbReference>
<evidence type="ECO:0000256" key="1">
    <source>
        <dbReference type="ARBA" id="ARBA00007125"/>
    </source>
</evidence>
<reference evidence="4 5" key="1">
    <citation type="journal article" date="2020" name="mSystems">
        <title>Defining Genomic and Predicted Metabolic Features of the Acetobacterium Genus.</title>
        <authorList>
            <person name="Ross D.E."/>
            <person name="Marshall C.W."/>
            <person name="Gulliver D."/>
            <person name="May H.D."/>
            <person name="Norman R.S."/>
        </authorList>
    </citation>
    <scope>NUCLEOTIDE SEQUENCE [LARGE SCALE GENOMIC DNA]</scope>
    <source>
        <strain evidence="4 5">DSM 9173</strain>
    </source>
</reference>
<sequence>MKYDKMIERFGVIFMIKRFSVIYIGSSRCELIVGQRGKGCINILDRAMYPISFGSQSFTKGEISFKSAYALCQTIKEYIEMSNAYAVESIKIFGTTALREAKNRLYILEQIKINTGGYEVEILEKEEEIHLIYRHMVLKCDSAFNITGDETEDQMFAAISSGNVSVALLKNGVINYHQTAELGYLKTKEILKSIEENSERFETLLMEFISTYTQDIVENIQKRNVKRLFVSSHEVDVIAQLCGFTEHQEYYIVNAKEFKKLWKTTADLTANQLMKQNPFLDQNEAETLNHTLALYLKLLAETGVETVVLVPMMIGDAYLDFEFQVTKKQQLFEWIEEGSYSSAKAIGQKYHTNQKHAEFVEKMSLKIFDSLKKYHQLGKRERQLLSMLCYLLEVGSFIDHKNYQVQSRHIIETTDLIGVTQKEKALLGKVAEAVKTSFLSIEEENMYSKDKEEQLVLAKLAAILKLAIALDISSQQKIQKLQCHIKEEKLIVEVTTGKNFQLEEYFFKASRNTMEEVYGIKPILKIKRIES</sequence>
<dbReference type="Pfam" id="PF21447">
    <property type="entry name" value="Ppx-GppA_III"/>
    <property type="match status" value="1"/>
</dbReference>
<dbReference type="SUPFAM" id="SSF53067">
    <property type="entry name" value="Actin-like ATPase domain"/>
    <property type="match status" value="1"/>
</dbReference>
<gene>
    <name evidence="4" type="ORF">GH807_00750</name>
</gene>
<feature type="domain" description="Ppx/GppA phosphatase C-terminal" evidence="3">
    <location>
        <begin position="342"/>
        <end position="500"/>
    </location>
</feature>
<evidence type="ECO:0000259" key="2">
    <source>
        <dbReference type="Pfam" id="PF02541"/>
    </source>
</evidence>